<keyword evidence="4" id="KW-1185">Reference proteome</keyword>
<name>A0A5B8UP63_9BACT</name>
<dbReference type="Pfam" id="PF14360">
    <property type="entry name" value="PAP2_C"/>
    <property type="match status" value="1"/>
</dbReference>
<evidence type="ECO:0000313" key="4">
    <source>
        <dbReference type="Proteomes" id="UP000321204"/>
    </source>
</evidence>
<evidence type="ECO:0000313" key="3">
    <source>
        <dbReference type="EMBL" id="QEC58246.1"/>
    </source>
</evidence>
<feature type="domain" description="Sphingomyelin synthase-like" evidence="2">
    <location>
        <begin position="178"/>
        <end position="240"/>
    </location>
</feature>
<dbReference type="InterPro" id="IPR025749">
    <property type="entry name" value="Sphingomyelin_synth-like_dom"/>
</dbReference>
<feature type="transmembrane region" description="Helical" evidence="1">
    <location>
        <begin position="103"/>
        <end position="123"/>
    </location>
</feature>
<evidence type="ECO:0000256" key="1">
    <source>
        <dbReference type="SAM" id="Phobius"/>
    </source>
</evidence>
<proteinExistence type="predicted"/>
<accession>A0A5B8UP63</accession>
<dbReference type="Proteomes" id="UP000321204">
    <property type="component" value="Chromosome"/>
</dbReference>
<sequence length="246" mass="27736">MRKINVKISSKRLASSRCFQTSVIKLLSSPLRAMEATTKHITKEELNWIQAMRVPAFRRKLFVSFGGCLICLSVLPLFFQIIQARQGIVLNDFVLKVLTPKDVSPGIFTILWGTGLWMLIKAIKSPQLTVLFFCAFCIFLCTRFITISLVPLDTPPGLVPLMDPLSNSFYGQKFITKDLFYSGHTASQFLFVYCFPARRDKIIALACGLVIGVLILIQHIHYTIDVIAAPVFAYLCYFIAKKLVSD</sequence>
<feature type="transmembrane region" description="Helical" evidence="1">
    <location>
        <begin position="179"/>
        <end position="195"/>
    </location>
</feature>
<feature type="transmembrane region" description="Helical" evidence="1">
    <location>
        <begin position="130"/>
        <end position="152"/>
    </location>
</feature>
<feature type="transmembrane region" description="Helical" evidence="1">
    <location>
        <begin position="202"/>
        <end position="220"/>
    </location>
</feature>
<dbReference type="EMBL" id="CP042433">
    <property type="protein sequence ID" value="QEC58246.1"/>
    <property type="molecule type" value="Genomic_DNA"/>
</dbReference>
<reference evidence="3 4" key="1">
    <citation type="journal article" date="2015" name="Int. J. Syst. Evol. Microbiol.">
        <title>Flavisolibacter ginsenosidimutans sp. nov., with ginsenoside-converting activity isolated from soil used for cultivating ginseng.</title>
        <authorList>
            <person name="Zhao Y."/>
            <person name="Liu Q."/>
            <person name="Kang M.S."/>
            <person name="Jin F."/>
            <person name="Yu H."/>
            <person name="Im W.T."/>
        </authorList>
    </citation>
    <scope>NUCLEOTIDE SEQUENCE [LARGE SCALE GENOMIC DNA]</scope>
    <source>
        <strain evidence="3 4">Gsoil 636</strain>
    </source>
</reference>
<evidence type="ECO:0000259" key="2">
    <source>
        <dbReference type="Pfam" id="PF14360"/>
    </source>
</evidence>
<keyword evidence="1" id="KW-0812">Transmembrane</keyword>
<dbReference type="KEGG" id="fgg:FSB75_20830"/>
<keyword evidence="1" id="KW-0472">Membrane</keyword>
<keyword evidence="1" id="KW-1133">Transmembrane helix</keyword>
<organism evidence="3 4">
    <name type="scientific">Flavisolibacter ginsenosidimutans</name>
    <dbReference type="NCBI Taxonomy" id="661481"/>
    <lineage>
        <taxon>Bacteria</taxon>
        <taxon>Pseudomonadati</taxon>
        <taxon>Bacteroidota</taxon>
        <taxon>Chitinophagia</taxon>
        <taxon>Chitinophagales</taxon>
        <taxon>Chitinophagaceae</taxon>
        <taxon>Flavisolibacter</taxon>
    </lineage>
</organism>
<dbReference type="AlphaFoldDB" id="A0A5B8UP63"/>
<gene>
    <name evidence="3" type="ORF">FSB75_20830</name>
</gene>
<feature type="transmembrane region" description="Helical" evidence="1">
    <location>
        <begin position="61"/>
        <end position="83"/>
    </location>
</feature>
<protein>
    <recommendedName>
        <fullName evidence="2">Sphingomyelin synthase-like domain-containing protein</fullName>
    </recommendedName>
</protein>
<dbReference type="OrthoDB" id="792641at2"/>